<organism evidence="5 6">
    <name type="scientific">Halorubellus litoreus</name>
    <dbReference type="NCBI Taxonomy" id="755308"/>
    <lineage>
        <taxon>Archaea</taxon>
        <taxon>Methanobacteriati</taxon>
        <taxon>Methanobacteriota</taxon>
        <taxon>Stenosarchaea group</taxon>
        <taxon>Halobacteria</taxon>
        <taxon>Halobacteriales</taxon>
        <taxon>Halorubellaceae</taxon>
        <taxon>Halorubellus</taxon>
    </lineage>
</organism>
<evidence type="ECO:0000313" key="6">
    <source>
        <dbReference type="Proteomes" id="UP001596395"/>
    </source>
</evidence>
<dbReference type="PANTHER" id="PTHR44169:SF6">
    <property type="entry name" value="NADPH-DEPENDENT 1-ACYLDIHYDROXYACETONE PHOSPHATE REDUCTASE"/>
    <property type="match status" value="1"/>
</dbReference>
<evidence type="ECO:0000256" key="3">
    <source>
        <dbReference type="RuleBase" id="RU000363"/>
    </source>
</evidence>
<comment type="caution">
    <text evidence="5">The sequence shown here is derived from an EMBL/GenBank/DDBJ whole genome shotgun (WGS) entry which is preliminary data.</text>
</comment>
<dbReference type="EMBL" id="JBHSXN010000001">
    <property type="protein sequence ID" value="MFC6951660.1"/>
    <property type="molecule type" value="Genomic_DNA"/>
</dbReference>
<evidence type="ECO:0000256" key="2">
    <source>
        <dbReference type="ARBA" id="ARBA00023002"/>
    </source>
</evidence>
<dbReference type="PRINTS" id="PR00081">
    <property type="entry name" value="GDHRDH"/>
</dbReference>
<feature type="domain" description="Ketoreductase" evidence="4">
    <location>
        <begin position="22"/>
        <end position="200"/>
    </location>
</feature>
<evidence type="ECO:0000256" key="1">
    <source>
        <dbReference type="ARBA" id="ARBA00006484"/>
    </source>
</evidence>
<dbReference type="PRINTS" id="PR00080">
    <property type="entry name" value="SDRFAMILY"/>
</dbReference>
<comment type="similarity">
    <text evidence="1 3">Belongs to the short-chain dehydrogenases/reductases (SDR) family.</text>
</comment>
<dbReference type="PANTHER" id="PTHR44169">
    <property type="entry name" value="NADPH-DEPENDENT 1-ACYLDIHYDROXYACETONE PHOSPHATE REDUCTASE"/>
    <property type="match status" value="1"/>
</dbReference>
<dbReference type="Pfam" id="PF00106">
    <property type="entry name" value="adh_short"/>
    <property type="match status" value="1"/>
</dbReference>
<dbReference type="SMART" id="SM00822">
    <property type="entry name" value="PKS_KR"/>
    <property type="match status" value="1"/>
</dbReference>
<dbReference type="PROSITE" id="PS00061">
    <property type="entry name" value="ADH_SHORT"/>
    <property type="match status" value="1"/>
</dbReference>
<dbReference type="InterPro" id="IPR036291">
    <property type="entry name" value="NAD(P)-bd_dom_sf"/>
</dbReference>
<evidence type="ECO:0000259" key="4">
    <source>
        <dbReference type="SMART" id="SM00822"/>
    </source>
</evidence>
<dbReference type="Proteomes" id="UP001596395">
    <property type="component" value="Unassembled WGS sequence"/>
</dbReference>
<dbReference type="SUPFAM" id="SSF51735">
    <property type="entry name" value="NAD(P)-binding Rossmann-fold domains"/>
    <property type="match status" value="1"/>
</dbReference>
<keyword evidence="6" id="KW-1185">Reference proteome</keyword>
<dbReference type="InterPro" id="IPR057326">
    <property type="entry name" value="KR_dom"/>
</dbReference>
<dbReference type="CDD" id="cd05374">
    <property type="entry name" value="17beta-HSD-like_SDR_c"/>
    <property type="match status" value="1"/>
</dbReference>
<dbReference type="AlphaFoldDB" id="A0ABD5V8Q8"/>
<proteinExistence type="inferred from homology"/>
<dbReference type="Gene3D" id="3.40.50.720">
    <property type="entry name" value="NAD(P)-binding Rossmann-like Domain"/>
    <property type="match status" value="1"/>
</dbReference>
<keyword evidence="2 5" id="KW-0560">Oxidoreductase</keyword>
<evidence type="ECO:0000313" key="5">
    <source>
        <dbReference type="EMBL" id="MFC6951660.1"/>
    </source>
</evidence>
<gene>
    <name evidence="5" type="ORF">ACFQGB_02175</name>
</gene>
<dbReference type="GO" id="GO:0016491">
    <property type="term" value="F:oxidoreductase activity"/>
    <property type="evidence" value="ECO:0007669"/>
    <property type="project" value="UniProtKB-KW"/>
</dbReference>
<sequence>MTDADESAVAVDDEDGETRHKDVCLVTGASSGIGQATALAFLAEDWVVYATARDTDDVTELVEAGCRTAELDVTDGEQVDAVVGRVVDEQGRIDCVVNNAGFAQFGPLEDVSTAALERQFDVNAFGPHRLVRAALPHMREAGDGTVVNVSSVVGELSLPGSGAYAASKAAVESMSDALRAEVEEFGVDVVVVAPGPVDSSFYDRADEELDGTERSGAYDDIYELYDDAASMGGFGPASISPAMVGDAIVNAASATDPAPRYPVGPIAKYSGLAQFVPKRLRDRVFALARRLFA</sequence>
<protein>
    <submittedName>
        <fullName evidence="5">SDR family oxidoreductase</fullName>
        <ecNumber evidence="5">1.1.-.-</ecNumber>
    </submittedName>
</protein>
<dbReference type="RefSeq" id="WP_336348680.1">
    <property type="nucleotide sequence ID" value="NZ_JAZAQL010000001.1"/>
</dbReference>
<dbReference type="InterPro" id="IPR002347">
    <property type="entry name" value="SDR_fam"/>
</dbReference>
<dbReference type="EC" id="1.1.-.-" evidence="5"/>
<accession>A0ABD5V8Q8</accession>
<dbReference type="InterPro" id="IPR020904">
    <property type="entry name" value="Sc_DH/Rdtase_CS"/>
</dbReference>
<reference evidence="5 6" key="1">
    <citation type="journal article" date="2019" name="Int. J. Syst. Evol. Microbiol.">
        <title>The Global Catalogue of Microorganisms (GCM) 10K type strain sequencing project: providing services to taxonomists for standard genome sequencing and annotation.</title>
        <authorList>
            <consortium name="The Broad Institute Genomics Platform"/>
            <consortium name="The Broad Institute Genome Sequencing Center for Infectious Disease"/>
            <person name="Wu L."/>
            <person name="Ma J."/>
        </authorList>
    </citation>
    <scope>NUCLEOTIDE SEQUENCE [LARGE SCALE GENOMIC DNA]</scope>
    <source>
        <strain evidence="5 6">GX26</strain>
    </source>
</reference>
<name>A0ABD5V8Q8_9EURY</name>